<evidence type="ECO:0000313" key="2">
    <source>
        <dbReference type="Proteomes" id="UP000249451"/>
    </source>
</evidence>
<reference evidence="1 2" key="1">
    <citation type="submission" date="2017-11" db="EMBL/GenBank/DDBJ databases">
        <title>Infants hospitalized years apart are colonized by the same room-sourced microbial strains.</title>
        <authorList>
            <person name="Brooks B."/>
            <person name="Olm M.R."/>
            <person name="Firek B.A."/>
            <person name="Baker R."/>
            <person name="Thomas B.C."/>
            <person name="Morowitz M.J."/>
            <person name="Banfield J.F."/>
        </authorList>
    </citation>
    <scope>NUCLEOTIDE SEQUENCE [LARGE SCALE GENOMIC DNA]</scope>
    <source>
        <strain evidence="1">S2_012_000_R3_87</strain>
    </source>
</reference>
<dbReference type="Proteomes" id="UP000249451">
    <property type="component" value="Unassembled WGS sequence"/>
</dbReference>
<gene>
    <name evidence="1" type="ORF">DI609_00435</name>
</gene>
<sequence length="67" mass="7358">MTAPTAYPNRRAAIDNEILPLLGDNACKYDINALADKTLDWIPNGYGITYFLNHAVDFQAAAAECKL</sequence>
<name>A0A2W5D9V1_9CORY</name>
<evidence type="ECO:0000313" key="1">
    <source>
        <dbReference type="EMBL" id="PZP03792.1"/>
    </source>
</evidence>
<dbReference type="AlphaFoldDB" id="A0A2W5D9V1"/>
<organism evidence="1 2">
    <name type="scientific">Corynebacterium urealyticum</name>
    <dbReference type="NCBI Taxonomy" id="43771"/>
    <lineage>
        <taxon>Bacteria</taxon>
        <taxon>Bacillati</taxon>
        <taxon>Actinomycetota</taxon>
        <taxon>Actinomycetes</taxon>
        <taxon>Mycobacteriales</taxon>
        <taxon>Corynebacteriaceae</taxon>
        <taxon>Corynebacterium</taxon>
    </lineage>
</organism>
<protein>
    <submittedName>
        <fullName evidence="1">Uncharacterized protein</fullName>
    </submittedName>
</protein>
<proteinExistence type="predicted"/>
<dbReference type="EMBL" id="QFNY01000004">
    <property type="protein sequence ID" value="PZP03792.1"/>
    <property type="molecule type" value="Genomic_DNA"/>
</dbReference>
<accession>A0A2W5D9V1</accession>
<comment type="caution">
    <text evidence="1">The sequence shown here is derived from an EMBL/GenBank/DDBJ whole genome shotgun (WGS) entry which is preliminary data.</text>
</comment>